<evidence type="ECO:0008006" key="5">
    <source>
        <dbReference type="Google" id="ProtNLM"/>
    </source>
</evidence>
<dbReference type="RefSeq" id="WP_043381058.1">
    <property type="nucleotide sequence ID" value="NZ_KN039947.1"/>
</dbReference>
<gene>
    <name evidence="3" type="ORF">FM21_26185</name>
</gene>
<dbReference type="STRING" id="1915400.FM21_26185"/>
<accession>A0A086MZD7</accession>
<feature type="region of interest" description="Disordered" evidence="1">
    <location>
        <begin position="1"/>
        <end position="96"/>
    </location>
</feature>
<dbReference type="EMBL" id="JNFQ01000002">
    <property type="protein sequence ID" value="KFG74255.1"/>
    <property type="molecule type" value="Genomic_DNA"/>
</dbReference>
<feature type="region of interest" description="Disordered" evidence="1">
    <location>
        <begin position="128"/>
        <end position="164"/>
    </location>
</feature>
<evidence type="ECO:0000256" key="2">
    <source>
        <dbReference type="SAM" id="Phobius"/>
    </source>
</evidence>
<feature type="transmembrane region" description="Helical" evidence="2">
    <location>
        <begin position="100"/>
        <end position="117"/>
    </location>
</feature>
<evidence type="ECO:0000256" key="1">
    <source>
        <dbReference type="SAM" id="MobiDB-lite"/>
    </source>
</evidence>
<keyword evidence="2" id="KW-0472">Membrane</keyword>
<feature type="compositionally biased region" description="Basic and acidic residues" evidence="1">
    <location>
        <begin position="52"/>
        <end position="61"/>
    </location>
</feature>
<dbReference type="HOGENOM" id="CLU_070329_0_0_11"/>
<evidence type="ECO:0000313" key="3">
    <source>
        <dbReference type="EMBL" id="KFG74255.1"/>
    </source>
</evidence>
<keyword evidence="2" id="KW-0812">Transmembrane</keyword>
<name>A0A086MZD7_9ACTN</name>
<organism evidence="3 4">
    <name type="scientific">Streptomyces mutabilis</name>
    <dbReference type="NCBI Taxonomy" id="67332"/>
    <lineage>
        <taxon>Bacteria</taxon>
        <taxon>Bacillati</taxon>
        <taxon>Actinomycetota</taxon>
        <taxon>Actinomycetes</taxon>
        <taxon>Kitasatosporales</taxon>
        <taxon>Streptomycetaceae</taxon>
        <taxon>Streptomyces</taxon>
    </lineage>
</organism>
<comment type="caution">
    <text evidence="3">The sequence shown here is derived from an EMBL/GenBank/DDBJ whole genome shotgun (WGS) entry which is preliminary data.</text>
</comment>
<protein>
    <recommendedName>
        <fullName evidence="5">LigA protein</fullName>
    </recommendedName>
</protein>
<proteinExistence type="predicted"/>
<feature type="compositionally biased region" description="Low complexity" evidence="1">
    <location>
        <begin position="359"/>
        <end position="372"/>
    </location>
</feature>
<feature type="region of interest" description="Disordered" evidence="1">
    <location>
        <begin position="359"/>
        <end position="397"/>
    </location>
</feature>
<sequence length="397" mass="42472">MSTVPPPDRPDDDPAPSLSDEQLESFLREAAEGGGAAAPKEPSARARMVARRLREEDEAARRARGGRKRGEQGPPQATPPGWRTGPATQLGNGGSRRRRVGAVVGVLVLALLAVVAVRPSLVTDLFPGGEDGSDGPLAAESAQPTGAPADPALSGRATREHPFRGSPAEQWAEGADAIEVPEAKALSGMSEKDVAFALRRTKDLLVAANLDPAVLRGEWPEEALAVLDPKQPELLPKLRRSLREPDEDHDPLRMFTRFDPDEVRLAGDAVKVRGRMELSAGEEGVVKVDADYTFVYPLVRAQGDDGRVARTIVRRVLTLTLNDPARWNVTEGRLLVEKYFSEHGNTACGVDDGFLHPGFGDDAAGGDPATGPLTDPYDRSKPLTGTESDECGKVTRT</sequence>
<dbReference type="AlphaFoldDB" id="A0A086MZD7"/>
<dbReference type="Proteomes" id="UP000029095">
    <property type="component" value="Unassembled WGS sequence"/>
</dbReference>
<keyword evidence="2" id="KW-1133">Transmembrane helix</keyword>
<keyword evidence="4" id="KW-1185">Reference proteome</keyword>
<reference evidence="3 4" key="1">
    <citation type="submission" date="2014-05" db="EMBL/GenBank/DDBJ databases">
        <title>Complete genome sequence of the Streptomyces mutabilis TRM45540.</title>
        <authorList>
            <person name="Luo X."/>
            <person name="Zhang L."/>
        </authorList>
    </citation>
    <scope>NUCLEOTIDE SEQUENCE [LARGE SCALE GENOMIC DNA]</scope>
    <source>
        <strain evidence="3 4">TRM45540</strain>
    </source>
</reference>
<evidence type="ECO:0000313" key="4">
    <source>
        <dbReference type="Proteomes" id="UP000029095"/>
    </source>
</evidence>